<keyword evidence="3" id="KW-1185">Reference proteome</keyword>
<accession>A0A388KRA8</accession>
<name>A0A388KRA8_CHABU</name>
<organism evidence="2 3">
    <name type="scientific">Chara braunii</name>
    <name type="common">Braun's stonewort</name>
    <dbReference type="NCBI Taxonomy" id="69332"/>
    <lineage>
        <taxon>Eukaryota</taxon>
        <taxon>Viridiplantae</taxon>
        <taxon>Streptophyta</taxon>
        <taxon>Charophyceae</taxon>
        <taxon>Charales</taxon>
        <taxon>Characeae</taxon>
        <taxon>Chara</taxon>
    </lineage>
</organism>
<reference evidence="2 3" key="1">
    <citation type="journal article" date="2018" name="Cell">
        <title>The Chara Genome: Secondary Complexity and Implications for Plant Terrestrialization.</title>
        <authorList>
            <person name="Nishiyama T."/>
            <person name="Sakayama H."/>
            <person name="Vries J.D."/>
            <person name="Buschmann H."/>
            <person name="Saint-Marcoux D."/>
            <person name="Ullrich K.K."/>
            <person name="Haas F.B."/>
            <person name="Vanderstraeten L."/>
            <person name="Becker D."/>
            <person name="Lang D."/>
            <person name="Vosolsobe S."/>
            <person name="Rombauts S."/>
            <person name="Wilhelmsson P.K.I."/>
            <person name="Janitza P."/>
            <person name="Kern R."/>
            <person name="Heyl A."/>
            <person name="Rumpler F."/>
            <person name="Villalobos L.I.A.C."/>
            <person name="Clay J.M."/>
            <person name="Skokan R."/>
            <person name="Toyoda A."/>
            <person name="Suzuki Y."/>
            <person name="Kagoshima H."/>
            <person name="Schijlen E."/>
            <person name="Tajeshwar N."/>
            <person name="Catarino B."/>
            <person name="Hetherington A.J."/>
            <person name="Saltykova A."/>
            <person name="Bonnot C."/>
            <person name="Breuninger H."/>
            <person name="Symeonidi A."/>
            <person name="Radhakrishnan G.V."/>
            <person name="Van Nieuwerburgh F."/>
            <person name="Deforce D."/>
            <person name="Chang C."/>
            <person name="Karol K.G."/>
            <person name="Hedrich R."/>
            <person name="Ulvskov P."/>
            <person name="Glockner G."/>
            <person name="Delwiche C.F."/>
            <person name="Petrasek J."/>
            <person name="Van de Peer Y."/>
            <person name="Friml J."/>
            <person name="Beilby M."/>
            <person name="Dolan L."/>
            <person name="Kohara Y."/>
            <person name="Sugano S."/>
            <person name="Fujiyama A."/>
            <person name="Delaux P.-M."/>
            <person name="Quint M."/>
            <person name="TheiBen G."/>
            <person name="Hagemann M."/>
            <person name="Harholt J."/>
            <person name="Dunand C."/>
            <person name="Zachgo S."/>
            <person name="Langdale J."/>
            <person name="Maumus F."/>
            <person name="Straeten D.V.D."/>
            <person name="Gould S.B."/>
            <person name="Rensing S.A."/>
        </authorList>
    </citation>
    <scope>NUCLEOTIDE SEQUENCE [LARGE SCALE GENOMIC DNA]</scope>
    <source>
        <strain evidence="2 3">S276</strain>
    </source>
</reference>
<sequence>MKPAVTRSLEPGLKIVEIGKKKTEDKEEEMKNWVMKTFGSSLRLLTDKLDDVDRKSKLAEEEKEELKRLRAEKELQDLKEGSSSEKRKTPPSTPTKVLISSDEEDDDGVELVRKRRGNLTKKFEEVKAKGKERATGDMTEIKDLLKQLVSSLGQAKVASSTVEPLPIRMRREEQGECSKKTEDKPTEGKEAHDEVLMEDHDELGLTGYMKNRVENYNSMHYTHIMALCKEKNIEYTRKGFGVMELARLGRVHEMSTRDGGEGC</sequence>
<dbReference type="Proteomes" id="UP000265515">
    <property type="component" value="Unassembled WGS sequence"/>
</dbReference>
<evidence type="ECO:0000313" key="2">
    <source>
        <dbReference type="EMBL" id="GBG72595.1"/>
    </source>
</evidence>
<dbReference type="Gramene" id="GBG72595">
    <property type="protein sequence ID" value="GBG72595"/>
    <property type="gene ID" value="CBR_g12167"/>
</dbReference>
<feature type="compositionally biased region" description="Basic and acidic residues" evidence="1">
    <location>
        <begin position="62"/>
        <end position="88"/>
    </location>
</feature>
<evidence type="ECO:0000256" key="1">
    <source>
        <dbReference type="SAM" id="MobiDB-lite"/>
    </source>
</evidence>
<dbReference type="EMBL" id="BFEA01000168">
    <property type="protein sequence ID" value="GBG72595.1"/>
    <property type="molecule type" value="Genomic_DNA"/>
</dbReference>
<protein>
    <submittedName>
        <fullName evidence="2">Uncharacterized protein</fullName>
    </submittedName>
</protein>
<proteinExistence type="predicted"/>
<feature type="region of interest" description="Disordered" evidence="1">
    <location>
        <begin position="172"/>
        <end position="191"/>
    </location>
</feature>
<gene>
    <name evidence="2" type="ORF">CBR_g12167</name>
</gene>
<feature type="region of interest" description="Disordered" evidence="1">
    <location>
        <begin position="62"/>
        <end position="112"/>
    </location>
</feature>
<dbReference type="AlphaFoldDB" id="A0A388KRA8"/>
<comment type="caution">
    <text evidence="2">The sequence shown here is derived from an EMBL/GenBank/DDBJ whole genome shotgun (WGS) entry which is preliminary data.</text>
</comment>
<evidence type="ECO:0000313" key="3">
    <source>
        <dbReference type="Proteomes" id="UP000265515"/>
    </source>
</evidence>